<reference evidence="1 2" key="1">
    <citation type="submission" date="2015-01" db="EMBL/GenBank/DDBJ databases">
        <title>Draft genome of Anoxybacillus thermarum strain AF/04.</title>
        <authorList>
            <person name="Poli A."/>
            <person name="Nicolaus B."/>
            <person name="Chan K.-G."/>
            <person name="Kahar U.M."/>
            <person name="Yaakob A.S."/>
            <person name="Chan C.S."/>
            <person name="Goh K.M."/>
        </authorList>
    </citation>
    <scope>NUCLEOTIDE SEQUENCE [LARGE SCALE GENOMIC DNA]</scope>
    <source>
        <strain evidence="1 2">AF/04</strain>
    </source>
</reference>
<evidence type="ECO:0000313" key="2">
    <source>
        <dbReference type="Proteomes" id="UP000032102"/>
    </source>
</evidence>
<dbReference type="RefSeq" id="WP_052585037.1">
    <property type="nucleotide sequence ID" value="NZ_JXTH01000041.1"/>
</dbReference>
<proteinExistence type="predicted"/>
<comment type="caution">
    <text evidence="1">The sequence shown here is derived from an EMBL/GenBank/DDBJ whole genome shotgun (WGS) entry which is preliminary data.</text>
</comment>
<organism evidence="1 2">
    <name type="scientific">Anoxybacillus thermarum</name>
    <dbReference type="NCBI Taxonomy" id="404937"/>
    <lineage>
        <taxon>Bacteria</taxon>
        <taxon>Bacillati</taxon>
        <taxon>Bacillota</taxon>
        <taxon>Bacilli</taxon>
        <taxon>Bacillales</taxon>
        <taxon>Anoxybacillaceae</taxon>
        <taxon>Anoxybacillus</taxon>
    </lineage>
</organism>
<gene>
    <name evidence="1" type="ORF">LH47_02015</name>
</gene>
<name>A0A0D0RX35_9BACL</name>
<accession>A0A0D0RX35</accession>
<dbReference type="EMBL" id="JXTH01000041">
    <property type="protein sequence ID" value="KIQ93865.1"/>
    <property type="molecule type" value="Genomic_DNA"/>
</dbReference>
<dbReference type="AlphaFoldDB" id="A0A0D0RX35"/>
<keyword evidence="2" id="KW-1185">Reference proteome</keyword>
<protein>
    <submittedName>
        <fullName evidence="1">Uncharacterized protein</fullName>
    </submittedName>
</protein>
<evidence type="ECO:0000313" key="1">
    <source>
        <dbReference type="EMBL" id="KIQ93865.1"/>
    </source>
</evidence>
<dbReference type="PATRIC" id="fig|404937.3.peg.2139"/>
<sequence>MEHDLKALRHYYDRVLINEYYSTPEIDPDITNKIVAGLILYMDIAEKQQAKIEKYEKALKEAIQAVWDAKRFKQEFNDMVGFDFFED</sequence>
<dbReference type="Proteomes" id="UP000032102">
    <property type="component" value="Unassembled WGS sequence"/>
</dbReference>